<dbReference type="GO" id="GO:0006516">
    <property type="term" value="P:glycoprotein catabolic process"/>
    <property type="evidence" value="ECO:0007669"/>
    <property type="project" value="TreeGrafter"/>
</dbReference>
<dbReference type="GO" id="GO:0000224">
    <property type="term" value="F:peptide-N4-(N-acetyl-beta-glucosaminyl)asparagine amidase activity"/>
    <property type="evidence" value="ECO:0007669"/>
    <property type="project" value="TreeGrafter"/>
</dbReference>
<dbReference type="PANTHER" id="PTHR12143:SF43">
    <property type="entry name" value="PUTATIVE-RELATED"/>
    <property type="match status" value="1"/>
</dbReference>
<dbReference type="GO" id="GO:0005829">
    <property type="term" value="C:cytosol"/>
    <property type="evidence" value="ECO:0007669"/>
    <property type="project" value="TreeGrafter"/>
</dbReference>
<dbReference type="Pfam" id="PF07971">
    <property type="entry name" value="Glyco_hydro_92"/>
    <property type="match status" value="1"/>
</dbReference>
<protein>
    <submittedName>
        <fullName evidence="2">Glycoside hydrolase family 92 protein</fullName>
    </submittedName>
</protein>
<evidence type="ECO:0000313" key="3">
    <source>
        <dbReference type="Proteomes" id="UP000435985"/>
    </source>
</evidence>
<dbReference type="Gene3D" id="3.30.2080.10">
    <property type="entry name" value="GH92 mannosidase domain"/>
    <property type="match status" value="1"/>
</dbReference>
<dbReference type="Proteomes" id="UP000435985">
    <property type="component" value="Unassembled WGS sequence"/>
</dbReference>
<dbReference type="AlphaFoldDB" id="A0A642C4A2"/>
<dbReference type="InterPro" id="IPR050883">
    <property type="entry name" value="PNGase"/>
</dbReference>
<accession>A0A642C4A2</accession>
<feature type="non-terminal residue" evidence="2">
    <location>
        <position position="1"/>
    </location>
</feature>
<reference evidence="2 3" key="1">
    <citation type="journal article" date="2019" name="Nat. Med.">
        <title>A library of human gut bacterial isolates paired with longitudinal multiomics data enables mechanistic microbiome research.</title>
        <authorList>
            <person name="Poyet M."/>
            <person name="Groussin M."/>
            <person name="Gibbons S.M."/>
            <person name="Avila-Pacheco J."/>
            <person name="Jiang X."/>
            <person name="Kearney S.M."/>
            <person name="Perrotta A.R."/>
            <person name="Berdy B."/>
            <person name="Zhao S."/>
            <person name="Lieberman T.D."/>
            <person name="Swanson P.K."/>
            <person name="Smith M."/>
            <person name="Roesemann S."/>
            <person name="Alexander J.E."/>
            <person name="Rich S.A."/>
            <person name="Livny J."/>
            <person name="Vlamakis H."/>
            <person name="Clish C."/>
            <person name="Bullock K."/>
            <person name="Deik A."/>
            <person name="Scott J."/>
            <person name="Pierce K.A."/>
            <person name="Xavier R.J."/>
            <person name="Alm E.J."/>
        </authorList>
    </citation>
    <scope>NUCLEOTIDE SEQUENCE [LARGE SCALE GENOMIC DNA]</scope>
    <source>
        <strain evidence="2 3">BIOML-A14</strain>
    </source>
</reference>
<comment type="caution">
    <text evidence="2">The sequence shown here is derived from an EMBL/GenBank/DDBJ whole genome shotgun (WGS) entry which is preliminary data.</text>
</comment>
<proteinExistence type="predicted"/>
<name>A0A642C4A2_BACOV</name>
<dbReference type="EMBL" id="VWFO01000283">
    <property type="protein sequence ID" value="KAA4657259.1"/>
    <property type="molecule type" value="Genomic_DNA"/>
</dbReference>
<evidence type="ECO:0000259" key="1">
    <source>
        <dbReference type="Pfam" id="PF07971"/>
    </source>
</evidence>
<dbReference type="Gene3D" id="1.20.1610.10">
    <property type="entry name" value="alpha-1,2-mannosidases domains"/>
    <property type="match status" value="1"/>
</dbReference>
<dbReference type="InterPro" id="IPR012939">
    <property type="entry name" value="Glyco_hydro_92"/>
</dbReference>
<feature type="domain" description="Glycosyl hydrolase family 92" evidence="1">
    <location>
        <begin position="1"/>
        <end position="213"/>
    </location>
</feature>
<evidence type="ECO:0000313" key="2">
    <source>
        <dbReference type="EMBL" id="KAA4657259.1"/>
    </source>
</evidence>
<gene>
    <name evidence="2" type="ORF">F3B98_29115</name>
</gene>
<sequence length="222" mass="25603">DKETKMVRARKADGSWSNPEDYDISVWSGFNPKGVYNYKKNYTLFVPHDVPELIRFLGGTDSLAVFMDELFDKDIYYVGDEFVMHAPYMYNLCKRPWMTQKRIYDIVNKYYLPTPSGLPGNDDCGQLSSWYIFSAMGFYPMCPASIEYQLGVPCLPGFVLHLPQNRTFTIKTKNFGKGNCYVRAVYLNGKPHRSSVITHSDIINGGEILFELTDKPAYNWFQ</sequence>
<keyword evidence="2" id="KW-0378">Hydrolase</keyword>
<dbReference type="FunFam" id="3.30.2080.10:FF:000001">
    <property type="entry name" value="Alpha-1,2-mannosidase subfamily"/>
    <property type="match status" value="1"/>
</dbReference>
<dbReference type="PANTHER" id="PTHR12143">
    <property type="entry name" value="PEPTIDE N-GLYCANASE PNGASE -RELATED"/>
    <property type="match status" value="1"/>
</dbReference>
<organism evidence="2 3">
    <name type="scientific">Bacteroides ovatus</name>
    <dbReference type="NCBI Taxonomy" id="28116"/>
    <lineage>
        <taxon>Bacteria</taxon>
        <taxon>Pseudomonadati</taxon>
        <taxon>Bacteroidota</taxon>
        <taxon>Bacteroidia</taxon>
        <taxon>Bacteroidales</taxon>
        <taxon>Bacteroidaceae</taxon>
        <taxon>Bacteroides</taxon>
    </lineage>
</organism>